<dbReference type="InterPro" id="IPR021848">
    <property type="entry name" value="HODM_asu-like"/>
</dbReference>
<organism evidence="1 2">
    <name type="scientific">Simiduia curdlanivorans</name>
    <dbReference type="NCBI Taxonomy" id="1492769"/>
    <lineage>
        <taxon>Bacteria</taxon>
        <taxon>Pseudomonadati</taxon>
        <taxon>Pseudomonadota</taxon>
        <taxon>Gammaproteobacteria</taxon>
        <taxon>Cellvibrionales</taxon>
        <taxon>Cellvibrionaceae</taxon>
        <taxon>Simiduia</taxon>
    </lineage>
</organism>
<reference evidence="2" key="1">
    <citation type="journal article" date="2019" name="Int. J. Syst. Evol. Microbiol.">
        <title>The Global Catalogue of Microorganisms (GCM) 10K type strain sequencing project: providing services to taxonomists for standard genome sequencing and annotation.</title>
        <authorList>
            <consortium name="The Broad Institute Genomics Platform"/>
            <consortium name="The Broad Institute Genome Sequencing Center for Infectious Disease"/>
            <person name="Wu L."/>
            <person name="Ma J."/>
        </authorList>
    </citation>
    <scope>NUCLEOTIDE SEQUENCE [LARGE SCALE GENOMIC DNA]</scope>
    <source>
        <strain evidence="2">CECT 8570</strain>
    </source>
</reference>
<keyword evidence="2" id="KW-1185">Reference proteome</keyword>
<evidence type="ECO:0000313" key="1">
    <source>
        <dbReference type="EMBL" id="MFC4363233.1"/>
    </source>
</evidence>
<name>A0ABV8V695_9GAMM</name>
<comment type="caution">
    <text evidence="1">The sequence shown here is derived from an EMBL/GenBank/DDBJ whole genome shotgun (WGS) entry which is preliminary data.</text>
</comment>
<dbReference type="Proteomes" id="UP001595840">
    <property type="component" value="Unassembled WGS sequence"/>
</dbReference>
<gene>
    <name evidence="1" type="ORF">ACFOX3_13040</name>
</gene>
<protein>
    <submittedName>
        <fullName evidence="1">DUF3445 domain-containing protein</fullName>
    </submittedName>
</protein>
<dbReference type="EMBL" id="JBHSCX010000020">
    <property type="protein sequence ID" value="MFC4363233.1"/>
    <property type="molecule type" value="Genomic_DNA"/>
</dbReference>
<sequence length="292" mass="33235">MSRYAFQDHSKLLSMGLHKLDLADWLIEDDLLIEQIALKRALYDADVKQVYQALPQSVPAQREIAQALALYLVNKYPNLYRASKTGIYCKFNETELDLLEDENTLLRASWAVQEDLCLLESPDGLEYFLTAASLCAPSYWRLMEKIGKSLDLIHAPIPEYQDKLGASVNRFFQKLKVDAPVWRGNWSVVTSSRLYQPGDSEAMYISDPEVIANNCYLRAERQTLRRLPRSNAIVFTIRVSVEPIAAIASDLAALQSLHLALKSMSTEEKIYKSLDHLEPALSIWLLQRINSL</sequence>
<dbReference type="Pfam" id="PF11927">
    <property type="entry name" value="HODM_asu-like"/>
    <property type="match status" value="1"/>
</dbReference>
<evidence type="ECO:0000313" key="2">
    <source>
        <dbReference type="Proteomes" id="UP001595840"/>
    </source>
</evidence>
<dbReference type="RefSeq" id="WP_290260895.1">
    <property type="nucleotide sequence ID" value="NZ_JAUFQG010000004.1"/>
</dbReference>
<proteinExistence type="predicted"/>
<accession>A0ABV8V695</accession>